<reference evidence="2" key="1">
    <citation type="submission" date="2025-08" db="UniProtKB">
        <authorList>
            <consortium name="Ensembl"/>
        </authorList>
    </citation>
    <scope>IDENTIFICATION</scope>
</reference>
<feature type="region of interest" description="Disordered" evidence="1">
    <location>
        <begin position="71"/>
        <end position="102"/>
    </location>
</feature>
<evidence type="ECO:0000256" key="1">
    <source>
        <dbReference type="SAM" id="MobiDB-lite"/>
    </source>
</evidence>
<dbReference type="Proteomes" id="UP000265020">
    <property type="component" value="Unassembled WGS sequence"/>
</dbReference>
<dbReference type="Ensembl" id="ENSCVAT00000030553.1">
    <property type="protein sequence ID" value="ENSCVAP00000028413.1"/>
    <property type="gene ID" value="ENSCVAG00000015452.1"/>
</dbReference>
<dbReference type="OMA" id="THHCLAV"/>
<reference evidence="2" key="2">
    <citation type="submission" date="2025-09" db="UniProtKB">
        <authorList>
            <consortium name="Ensembl"/>
        </authorList>
    </citation>
    <scope>IDENTIFICATION</scope>
</reference>
<evidence type="ECO:0000313" key="3">
    <source>
        <dbReference type="Proteomes" id="UP000265020"/>
    </source>
</evidence>
<dbReference type="GeneTree" id="ENSGT00940000175631"/>
<accession>A0A3Q2E7R4</accession>
<evidence type="ECO:0000313" key="2">
    <source>
        <dbReference type="Ensembl" id="ENSCVAP00000028413.1"/>
    </source>
</evidence>
<proteinExistence type="predicted"/>
<protein>
    <submittedName>
        <fullName evidence="2">Uncharacterized protein</fullName>
    </submittedName>
</protein>
<sequence>VLFAQGSDHHSQELLPVIGIYMELLRVHNTQLGIGLLDVVQILHSCFQSTHHSFSMLSHFGISNDGSVGGQVTKRSKMSLSPGVHNQNLGSDLPHIDLPPQS</sequence>
<name>A0A3Q2E7R4_CYPVA</name>
<dbReference type="AlphaFoldDB" id="A0A3Q2E7R4"/>
<organism evidence="2 3">
    <name type="scientific">Cyprinodon variegatus</name>
    <name type="common">Sheepshead minnow</name>
    <dbReference type="NCBI Taxonomy" id="28743"/>
    <lineage>
        <taxon>Eukaryota</taxon>
        <taxon>Metazoa</taxon>
        <taxon>Chordata</taxon>
        <taxon>Craniata</taxon>
        <taxon>Vertebrata</taxon>
        <taxon>Euteleostomi</taxon>
        <taxon>Actinopterygii</taxon>
        <taxon>Neopterygii</taxon>
        <taxon>Teleostei</taxon>
        <taxon>Neoteleostei</taxon>
        <taxon>Acanthomorphata</taxon>
        <taxon>Ovalentaria</taxon>
        <taxon>Atherinomorphae</taxon>
        <taxon>Cyprinodontiformes</taxon>
        <taxon>Cyprinodontidae</taxon>
        <taxon>Cyprinodon</taxon>
    </lineage>
</organism>
<keyword evidence="3" id="KW-1185">Reference proteome</keyword>